<dbReference type="RefSeq" id="WP_214505350.1">
    <property type="nucleotide sequence ID" value="NZ_JAHEPS010000001.1"/>
</dbReference>
<proteinExistence type="predicted"/>
<evidence type="ECO:0000313" key="2">
    <source>
        <dbReference type="EMBL" id="MBT1443152.1"/>
    </source>
</evidence>
<dbReference type="Proteomes" id="UP001195903">
    <property type="component" value="Unassembled WGS sequence"/>
</dbReference>
<comment type="caution">
    <text evidence="2">The sequence shown here is derived from an EMBL/GenBank/DDBJ whole genome shotgun (WGS) entry which is preliminary data.</text>
</comment>
<evidence type="ECO:0008006" key="4">
    <source>
        <dbReference type="Google" id="ProtNLM"/>
    </source>
</evidence>
<keyword evidence="3" id="KW-1185">Reference proteome</keyword>
<accession>A0ABS5UYG5</accession>
<name>A0ABS5UYG5_9GAMM</name>
<dbReference type="EMBL" id="JAHEPS010000001">
    <property type="protein sequence ID" value="MBT1443152.1"/>
    <property type="molecule type" value="Genomic_DNA"/>
</dbReference>
<protein>
    <recommendedName>
        <fullName evidence="4">Cardiolipin synthase N-terminal domain-containing protein</fullName>
    </recommendedName>
</protein>
<evidence type="ECO:0000313" key="3">
    <source>
        <dbReference type="Proteomes" id="UP001195903"/>
    </source>
</evidence>
<keyword evidence="1" id="KW-1133">Transmembrane helix</keyword>
<keyword evidence="1" id="KW-0812">Transmembrane</keyword>
<gene>
    <name evidence="2" type="ORF">KJI95_01230</name>
</gene>
<keyword evidence="1" id="KW-0472">Membrane</keyword>
<reference evidence="2 3" key="1">
    <citation type="submission" date="2021-05" db="EMBL/GenBank/DDBJ databases">
        <title>Shewanella sp. JM162201.</title>
        <authorList>
            <person name="Xu S."/>
            <person name="Li A."/>
        </authorList>
    </citation>
    <scope>NUCLEOTIDE SEQUENCE [LARGE SCALE GENOMIC DNA]</scope>
    <source>
        <strain evidence="2 3">JM162201</strain>
    </source>
</reference>
<feature type="transmembrane region" description="Helical" evidence="1">
    <location>
        <begin position="34"/>
        <end position="52"/>
    </location>
</feature>
<organism evidence="2 3">
    <name type="scientific">Shewanella jiangmenensis</name>
    <dbReference type="NCBI Taxonomy" id="2837387"/>
    <lineage>
        <taxon>Bacteria</taxon>
        <taxon>Pseudomonadati</taxon>
        <taxon>Pseudomonadota</taxon>
        <taxon>Gammaproteobacteria</taxon>
        <taxon>Alteromonadales</taxon>
        <taxon>Shewanellaceae</taxon>
        <taxon>Shewanella</taxon>
    </lineage>
</organism>
<evidence type="ECO:0000256" key="1">
    <source>
        <dbReference type="SAM" id="Phobius"/>
    </source>
</evidence>
<sequence length="59" mass="6741">MDFWIALAIVVFGWMIPVLHIGLSDVVSARKKGWWILAVTLSSWFGWLGYMVKSRSSAR</sequence>